<evidence type="ECO:0000256" key="8">
    <source>
        <dbReference type="ARBA" id="ARBA00022989"/>
    </source>
</evidence>
<comment type="similarity">
    <text evidence="3">Belongs to the CpsC/CapA family.</text>
</comment>
<protein>
    <recommendedName>
        <fullName evidence="4">Capsular polysaccharide biosynthesis protein CpsC</fullName>
    </recommendedName>
</protein>
<name>A0ABY1A8X4_9LACO</name>
<comment type="pathway">
    <text evidence="2">Capsule biogenesis; capsule polysaccharide biosynthesis.</text>
</comment>
<feature type="transmembrane region" description="Helical" evidence="12">
    <location>
        <begin position="24"/>
        <end position="46"/>
    </location>
</feature>
<evidence type="ECO:0000256" key="4">
    <source>
        <dbReference type="ARBA" id="ARBA00020739"/>
    </source>
</evidence>
<keyword evidence="8 12" id="KW-1133">Transmembrane helix</keyword>
<evidence type="ECO:0000256" key="6">
    <source>
        <dbReference type="ARBA" id="ARBA00022692"/>
    </source>
</evidence>
<proteinExistence type="inferred from homology"/>
<sequence>MNENASGETVIDLSSLLMALKKSWVSIIVWGIVGLLASLVVSFVIMTPKYSSTIDILVNQKADNTQMQYTAQQADLQAINTYQDVLKKSVILAPVVKEVRQKDNYQGTVASLQDNMTISNQTNSQVISVTVTDTNAYTAADLANTIGEVFSRKIKKMMKVDNVTVVTKAKANTNAVSPKKGLNALIGLAVGLLVGMALAIIKEITDTTVKDTDFITKDLGLTSLGAVYHIHSNEDDFGLVKVIDKNAQNVAPEKRRRV</sequence>
<keyword evidence="10" id="KW-0270">Exopolysaccharide synthesis</keyword>
<dbReference type="Pfam" id="PF02706">
    <property type="entry name" value="Wzz"/>
    <property type="match status" value="1"/>
</dbReference>
<organism evidence="15 16">
    <name type="scientific">Ligilactobacillus ruminis</name>
    <dbReference type="NCBI Taxonomy" id="1623"/>
    <lineage>
        <taxon>Bacteria</taxon>
        <taxon>Bacillati</taxon>
        <taxon>Bacillota</taxon>
        <taxon>Bacilli</taxon>
        <taxon>Lactobacillales</taxon>
        <taxon>Lactobacillaceae</taxon>
        <taxon>Ligilactobacillus</taxon>
    </lineage>
</organism>
<dbReference type="Proteomes" id="UP000182089">
    <property type="component" value="Unassembled WGS sequence"/>
</dbReference>
<comment type="caution">
    <text evidence="15">The sequence shown here is derived from an EMBL/GenBank/DDBJ whole genome shotgun (WGS) entry which is preliminary data.</text>
</comment>
<keyword evidence="9 12" id="KW-0472">Membrane</keyword>
<keyword evidence="7" id="KW-0972">Capsule biogenesis/degradation</keyword>
<dbReference type="EMBL" id="FOCC01000001">
    <property type="protein sequence ID" value="SEM31727.1"/>
    <property type="molecule type" value="Genomic_DNA"/>
</dbReference>
<evidence type="ECO:0000313" key="15">
    <source>
        <dbReference type="EMBL" id="SEM31727.1"/>
    </source>
</evidence>
<evidence type="ECO:0000313" key="16">
    <source>
        <dbReference type="Proteomes" id="UP000182089"/>
    </source>
</evidence>
<evidence type="ECO:0000256" key="7">
    <source>
        <dbReference type="ARBA" id="ARBA00022903"/>
    </source>
</evidence>
<evidence type="ECO:0000256" key="11">
    <source>
        <dbReference type="ARBA" id="ARBA00045736"/>
    </source>
</evidence>
<evidence type="ECO:0000256" key="3">
    <source>
        <dbReference type="ARBA" id="ARBA00006683"/>
    </source>
</evidence>
<gene>
    <name evidence="15" type="ORF">SAMN05216431_10167</name>
</gene>
<keyword evidence="6 12" id="KW-0812">Transmembrane</keyword>
<accession>A0ABY1A8X4</accession>
<evidence type="ECO:0000256" key="12">
    <source>
        <dbReference type="SAM" id="Phobius"/>
    </source>
</evidence>
<evidence type="ECO:0000256" key="5">
    <source>
        <dbReference type="ARBA" id="ARBA00022475"/>
    </source>
</evidence>
<dbReference type="PANTHER" id="PTHR32309:SF13">
    <property type="entry name" value="FERRIC ENTEROBACTIN TRANSPORT PROTEIN FEPE"/>
    <property type="match status" value="1"/>
</dbReference>
<evidence type="ECO:0000256" key="2">
    <source>
        <dbReference type="ARBA" id="ARBA00005132"/>
    </source>
</evidence>
<dbReference type="InterPro" id="IPR050445">
    <property type="entry name" value="Bact_polysacc_biosynth/exp"/>
</dbReference>
<dbReference type="InterPro" id="IPR003856">
    <property type="entry name" value="LPS_length_determ_N"/>
</dbReference>
<feature type="domain" description="Tyrosine-protein kinase G-rich" evidence="14">
    <location>
        <begin position="152"/>
        <end position="203"/>
    </location>
</feature>
<evidence type="ECO:0000259" key="13">
    <source>
        <dbReference type="Pfam" id="PF02706"/>
    </source>
</evidence>
<dbReference type="InterPro" id="IPR032807">
    <property type="entry name" value="GNVR"/>
</dbReference>
<keyword evidence="5" id="KW-1003">Cell membrane</keyword>
<dbReference type="Pfam" id="PF13807">
    <property type="entry name" value="GNVR"/>
    <property type="match status" value="1"/>
</dbReference>
<evidence type="ECO:0000259" key="14">
    <source>
        <dbReference type="Pfam" id="PF13807"/>
    </source>
</evidence>
<comment type="subcellular location">
    <subcellularLocation>
        <location evidence="1">Cell membrane</location>
        <topology evidence="1">Multi-pass membrane protein</topology>
    </subcellularLocation>
</comment>
<comment type="function">
    <text evidence="11">Required for CpsD phosphorylation. Involved in the regulation of capsular polysaccharide biosynthesis. May be part of a complex that directs the coordinated polymerization and export to the cell surface of the capsular polysaccharide.</text>
</comment>
<dbReference type="PANTHER" id="PTHR32309">
    <property type="entry name" value="TYROSINE-PROTEIN KINASE"/>
    <property type="match status" value="1"/>
</dbReference>
<feature type="transmembrane region" description="Helical" evidence="12">
    <location>
        <begin position="182"/>
        <end position="201"/>
    </location>
</feature>
<evidence type="ECO:0000256" key="9">
    <source>
        <dbReference type="ARBA" id="ARBA00023136"/>
    </source>
</evidence>
<evidence type="ECO:0000256" key="1">
    <source>
        <dbReference type="ARBA" id="ARBA00004651"/>
    </source>
</evidence>
<feature type="domain" description="Polysaccharide chain length determinant N-terminal" evidence="13">
    <location>
        <begin position="11"/>
        <end position="98"/>
    </location>
</feature>
<evidence type="ECO:0000256" key="10">
    <source>
        <dbReference type="ARBA" id="ARBA00023169"/>
    </source>
</evidence>
<reference evidence="15 16" key="1">
    <citation type="submission" date="2016-10" db="EMBL/GenBank/DDBJ databases">
        <authorList>
            <person name="Varghese N."/>
            <person name="Submissions S."/>
        </authorList>
    </citation>
    <scope>NUCLEOTIDE SEQUENCE [LARGE SCALE GENOMIC DNA]</scope>
    <source>
        <strain evidence="15 16">WC1T17</strain>
    </source>
</reference>